<dbReference type="PIRSF" id="PIRSF000102">
    <property type="entry name" value="Lac_mal_DH"/>
    <property type="match status" value="1"/>
</dbReference>
<dbReference type="PROSITE" id="PS00064">
    <property type="entry name" value="L_LDH"/>
    <property type="match status" value="1"/>
</dbReference>
<dbReference type="EC" id="1.1.1.27" evidence="5 9"/>
<dbReference type="EMBL" id="JAHFZB010000028">
    <property type="protein sequence ID" value="KAK6473001.1"/>
    <property type="molecule type" value="Genomic_DNA"/>
</dbReference>
<dbReference type="Proteomes" id="UP001369086">
    <property type="component" value="Unassembled WGS sequence"/>
</dbReference>
<keyword evidence="6" id="KW-0963">Cytoplasm</keyword>
<protein>
    <recommendedName>
        <fullName evidence="5 9">L-lactate dehydrogenase</fullName>
        <ecNumber evidence="5 9">1.1.1.27</ecNumber>
    </recommendedName>
</protein>
<sequence length="358" mass="39042">MPLGSSLSDRRSLKKTLIFRQNICNIMATVKDKLIQEVNPGAPTVARSKVTIVGVGQVGMACAISILQANIADDVTLIDVMEDKLKGEVMDLQHGSLFLKTTITAAKDYSDTANSKLCIITAGVRQKEGESRLNLVQRNVEVFKHIIPNLAKYSPDAILLVVSNPVDILTYVAWKLSGFPSHRVLGSGTNLDSARFRFLIGEKLKINSTSVHGYIIGEHGDSSVPVWSGTNVAGVSLQSLNPNLDTGKDPEEWKNIHKQVVESAYEVIKLKGYTSWAIGLSVSSLAQSILKNLRIVHPVSYLIKGMHGIKEDVFLSLPCVLGSSGVCGVLKQPLKESETTRLKKSSETLWAIQKELKL</sequence>
<comment type="subunit">
    <text evidence="4">Homotetramer.</text>
</comment>
<dbReference type="PANTHER" id="PTHR43128">
    <property type="entry name" value="L-2-HYDROXYCARBOXYLATE DEHYDROGENASE (NAD(P)(+))"/>
    <property type="match status" value="1"/>
</dbReference>
<comment type="pathway">
    <text evidence="2 9">Fermentation; pyruvate fermentation to lactate; (S)-lactate from pyruvate: step 1/1.</text>
</comment>
<evidence type="ECO:0000256" key="4">
    <source>
        <dbReference type="ARBA" id="ARBA00011881"/>
    </source>
</evidence>
<evidence type="ECO:0000256" key="1">
    <source>
        <dbReference type="ARBA" id="ARBA00004496"/>
    </source>
</evidence>
<organism evidence="12 13">
    <name type="scientific">Huso huso</name>
    <name type="common">Beluga</name>
    <name type="synonym">Acipenser huso</name>
    <dbReference type="NCBI Taxonomy" id="61971"/>
    <lineage>
        <taxon>Eukaryota</taxon>
        <taxon>Metazoa</taxon>
        <taxon>Chordata</taxon>
        <taxon>Craniata</taxon>
        <taxon>Vertebrata</taxon>
        <taxon>Euteleostomi</taxon>
        <taxon>Actinopterygii</taxon>
        <taxon>Chondrostei</taxon>
        <taxon>Acipenseriformes</taxon>
        <taxon>Acipenseridae</taxon>
        <taxon>Huso</taxon>
    </lineage>
</organism>
<dbReference type="InterPro" id="IPR001236">
    <property type="entry name" value="Lactate/malate_DH_N"/>
</dbReference>
<dbReference type="SUPFAM" id="SSF51735">
    <property type="entry name" value="NAD(P)-binding Rossmann-fold domains"/>
    <property type="match status" value="1"/>
</dbReference>
<evidence type="ECO:0000256" key="3">
    <source>
        <dbReference type="ARBA" id="ARBA00006054"/>
    </source>
</evidence>
<keyword evidence="8 9" id="KW-0520">NAD</keyword>
<dbReference type="Gene3D" id="3.90.110.10">
    <property type="entry name" value="Lactate dehydrogenase/glycoside hydrolase, family 4, C-terminal"/>
    <property type="match status" value="1"/>
</dbReference>
<evidence type="ECO:0000256" key="8">
    <source>
        <dbReference type="ARBA" id="ARBA00023027"/>
    </source>
</evidence>
<dbReference type="InterPro" id="IPR036291">
    <property type="entry name" value="NAD(P)-bd_dom_sf"/>
</dbReference>
<feature type="domain" description="Lactate/malate dehydrogenase N-terminal" evidence="10">
    <location>
        <begin position="49"/>
        <end position="186"/>
    </location>
</feature>
<evidence type="ECO:0000256" key="7">
    <source>
        <dbReference type="ARBA" id="ARBA00023002"/>
    </source>
</evidence>
<comment type="subcellular location">
    <subcellularLocation>
        <location evidence="1">Cytoplasm</location>
    </subcellularLocation>
</comment>
<name>A0ABR0YKQ1_HUSHU</name>
<dbReference type="SUPFAM" id="SSF56327">
    <property type="entry name" value="LDH C-terminal domain-like"/>
    <property type="match status" value="1"/>
</dbReference>
<feature type="domain" description="Lactate/malate dehydrogenase C-terminal" evidence="11">
    <location>
        <begin position="189"/>
        <end position="354"/>
    </location>
</feature>
<dbReference type="Pfam" id="PF02866">
    <property type="entry name" value="Ldh_1_C"/>
    <property type="match status" value="1"/>
</dbReference>
<evidence type="ECO:0000259" key="10">
    <source>
        <dbReference type="Pfam" id="PF00056"/>
    </source>
</evidence>
<comment type="similarity">
    <text evidence="3">Belongs to the LDH/MDH superfamily. LDH family.</text>
</comment>
<keyword evidence="7 9" id="KW-0560">Oxidoreductase</keyword>
<proteinExistence type="inferred from homology"/>
<evidence type="ECO:0000313" key="13">
    <source>
        <dbReference type="Proteomes" id="UP001369086"/>
    </source>
</evidence>
<dbReference type="InterPro" id="IPR011304">
    <property type="entry name" value="L-lactate_DH"/>
</dbReference>
<reference evidence="12 13" key="1">
    <citation type="submission" date="2021-05" db="EMBL/GenBank/DDBJ databases">
        <authorList>
            <person name="Zahm M."/>
            <person name="Klopp C."/>
            <person name="Cabau C."/>
            <person name="Kuhl H."/>
            <person name="Suciu R."/>
            <person name="Ciorpac M."/>
            <person name="Holostenco D."/>
            <person name="Gessner J."/>
            <person name="Wuertz S."/>
            <person name="Hohne C."/>
            <person name="Stock M."/>
            <person name="Gislard M."/>
            <person name="Lluch J."/>
            <person name="Milhes M."/>
            <person name="Lampietro C."/>
            <person name="Lopez Roques C."/>
            <person name="Donnadieu C."/>
            <person name="Du K."/>
            <person name="Schartl M."/>
            <person name="Guiguen Y."/>
        </authorList>
    </citation>
    <scope>NUCLEOTIDE SEQUENCE [LARGE SCALE GENOMIC DNA]</scope>
    <source>
        <strain evidence="12">Hh-F2</strain>
        <tissue evidence="12">Blood</tissue>
    </source>
</reference>
<dbReference type="HAMAP" id="MF_00488">
    <property type="entry name" value="Lactate_dehydrog"/>
    <property type="match status" value="1"/>
</dbReference>
<evidence type="ECO:0000259" key="11">
    <source>
        <dbReference type="Pfam" id="PF02866"/>
    </source>
</evidence>
<dbReference type="PRINTS" id="PR00086">
    <property type="entry name" value="LLDHDRGNASE"/>
</dbReference>
<comment type="catalytic activity">
    <reaction evidence="9">
        <text>(S)-lactate + NAD(+) = pyruvate + NADH + H(+)</text>
        <dbReference type="Rhea" id="RHEA:23444"/>
        <dbReference type="ChEBI" id="CHEBI:15361"/>
        <dbReference type="ChEBI" id="CHEBI:15378"/>
        <dbReference type="ChEBI" id="CHEBI:16651"/>
        <dbReference type="ChEBI" id="CHEBI:57540"/>
        <dbReference type="ChEBI" id="CHEBI:57945"/>
        <dbReference type="EC" id="1.1.1.27"/>
    </reaction>
</comment>
<comment type="caution">
    <text evidence="12">The sequence shown here is derived from an EMBL/GenBank/DDBJ whole genome shotgun (WGS) entry which is preliminary data.</text>
</comment>
<accession>A0ABR0YKQ1</accession>
<dbReference type="Pfam" id="PF00056">
    <property type="entry name" value="Ldh_1_N"/>
    <property type="match status" value="1"/>
</dbReference>
<evidence type="ECO:0000256" key="9">
    <source>
        <dbReference type="RuleBase" id="RU000496"/>
    </source>
</evidence>
<dbReference type="NCBIfam" id="TIGR01771">
    <property type="entry name" value="L-LDH-NAD"/>
    <property type="match status" value="1"/>
</dbReference>
<dbReference type="PANTHER" id="PTHR43128:SF2">
    <property type="entry name" value="L-LACTATE DEHYDROGENASE B CHAIN"/>
    <property type="match status" value="1"/>
</dbReference>
<keyword evidence="13" id="KW-1185">Reference proteome</keyword>
<dbReference type="Gene3D" id="3.40.50.720">
    <property type="entry name" value="NAD(P)-binding Rossmann-like Domain"/>
    <property type="match status" value="1"/>
</dbReference>
<dbReference type="InterPro" id="IPR001557">
    <property type="entry name" value="L-lactate/malate_DH"/>
</dbReference>
<dbReference type="InterPro" id="IPR022383">
    <property type="entry name" value="Lactate/malate_DH_C"/>
</dbReference>
<gene>
    <name evidence="12" type="ORF">HHUSO_G27648</name>
</gene>
<evidence type="ECO:0000256" key="5">
    <source>
        <dbReference type="ARBA" id="ARBA00012967"/>
    </source>
</evidence>
<dbReference type="InterPro" id="IPR015955">
    <property type="entry name" value="Lactate_DH/Glyco_Ohase_4_C"/>
</dbReference>
<evidence type="ECO:0000256" key="6">
    <source>
        <dbReference type="ARBA" id="ARBA00022490"/>
    </source>
</evidence>
<evidence type="ECO:0000313" key="12">
    <source>
        <dbReference type="EMBL" id="KAK6473001.1"/>
    </source>
</evidence>
<dbReference type="CDD" id="cd05293">
    <property type="entry name" value="LDH_1"/>
    <property type="match status" value="1"/>
</dbReference>
<evidence type="ECO:0000256" key="2">
    <source>
        <dbReference type="ARBA" id="ARBA00004843"/>
    </source>
</evidence>
<dbReference type="InterPro" id="IPR018177">
    <property type="entry name" value="L-lactate_DH_AS"/>
</dbReference>